<name>A0AAE8SWS2_9PEZI</name>
<reference evidence="1" key="1">
    <citation type="submission" date="2018-03" db="EMBL/GenBank/DDBJ databases">
        <authorList>
            <person name="Guldener U."/>
        </authorList>
    </citation>
    <scope>NUCLEOTIDE SEQUENCE</scope>
</reference>
<dbReference type="Gene3D" id="3.30.559.10">
    <property type="entry name" value="Chloramphenicol acetyltransferase-like domain"/>
    <property type="match status" value="1"/>
</dbReference>
<protein>
    <recommendedName>
        <fullName evidence="3">Alcohol acetyltransferase FCK4</fullName>
    </recommendedName>
</protein>
<evidence type="ECO:0008006" key="3">
    <source>
        <dbReference type="Google" id="ProtNLM"/>
    </source>
</evidence>
<proteinExistence type="predicted"/>
<dbReference type="InterPro" id="IPR052058">
    <property type="entry name" value="Alcohol_O-acetyltransferase"/>
</dbReference>
<evidence type="ECO:0000313" key="2">
    <source>
        <dbReference type="Proteomes" id="UP001187682"/>
    </source>
</evidence>
<organism evidence="1 2">
    <name type="scientific">Cephalotrichum gorgonifer</name>
    <dbReference type="NCBI Taxonomy" id="2041049"/>
    <lineage>
        <taxon>Eukaryota</taxon>
        <taxon>Fungi</taxon>
        <taxon>Dikarya</taxon>
        <taxon>Ascomycota</taxon>
        <taxon>Pezizomycotina</taxon>
        <taxon>Sordariomycetes</taxon>
        <taxon>Hypocreomycetidae</taxon>
        <taxon>Microascales</taxon>
        <taxon>Microascaceae</taxon>
        <taxon>Cephalotrichum</taxon>
    </lineage>
</organism>
<dbReference type="EMBL" id="ONZQ02000009">
    <property type="protein sequence ID" value="SPO03988.1"/>
    <property type="molecule type" value="Genomic_DNA"/>
</dbReference>
<sequence>MGKPAVVRPCGKLEQYSTARHALGLNRCVSIAGQYEAPRPLDRQTWEKWILTALASVVEREPFLRVGIVDEDSPQPCFVHVPRIDLETQVVWHSAAPCESDDEYQTQLARVLESGHDTLWPDIETRPPWKVTIVDRSDGGSSETSRLDIVYSWHHGIGDGLSGKLFHEFFLSALRENDVPSGHAALESPVLHFQEAPVLPPPQEEAVNFTLSWWFIAKTIWGEICPSFLAPKVEPAWAGEPIDIHGHFKSNVGLLFVDGKAIDGVLAVCRMHGTTLTGLVHALTVLSLARQLPSEKSFKSGTPMSLRPYVSVPDFNPSKSMSVLVAPFEHSFLPETVGEIQSLLLRSEGGATALEEKLWEIAVGVKADLKRGAEQLPADNVMGMIHWVTDWREKFRKMDGKPTEATFEVSNVGVIAGDGDGGEVKITRLVFSQAKITGTAFNVNIAGCNGSGGVAITLTWMDGIIEDKVVKGIKNDLGTWLRNLAQHGRL</sequence>
<keyword evidence="2" id="KW-1185">Reference proteome</keyword>
<dbReference type="Pfam" id="PF07247">
    <property type="entry name" value="AATase"/>
    <property type="match status" value="1"/>
</dbReference>
<dbReference type="AlphaFoldDB" id="A0AAE8SWS2"/>
<evidence type="ECO:0000313" key="1">
    <source>
        <dbReference type="EMBL" id="SPO03988.1"/>
    </source>
</evidence>
<dbReference type="GO" id="GO:0008080">
    <property type="term" value="F:N-acetyltransferase activity"/>
    <property type="evidence" value="ECO:0007669"/>
    <property type="project" value="TreeGrafter"/>
</dbReference>
<accession>A0AAE8SWS2</accession>
<dbReference type="Proteomes" id="UP001187682">
    <property type="component" value="Unassembled WGS sequence"/>
</dbReference>
<dbReference type="PANTHER" id="PTHR28037">
    <property type="entry name" value="ALCOHOL O-ACETYLTRANSFERASE 1-RELATED"/>
    <property type="match status" value="1"/>
</dbReference>
<dbReference type="InterPro" id="IPR023213">
    <property type="entry name" value="CAT-like_dom_sf"/>
</dbReference>
<gene>
    <name evidence="1" type="ORF">DNG_06671</name>
</gene>
<comment type="caution">
    <text evidence="1">The sequence shown here is derived from an EMBL/GenBank/DDBJ whole genome shotgun (WGS) entry which is preliminary data.</text>
</comment>
<dbReference type="InterPro" id="IPR010828">
    <property type="entry name" value="Atf2/Sli1-like"/>
</dbReference>
<dbReference type="SUPFAM" id="SSF52777">
    <property type="entry name" value="CoA-dependent acyltransferases"/>
    <property type="match status" value="1"/>
</dbReference>
<dbReference type="PANTHER" id="PTHR28037:SF1">
    <property type="entry name" value="ALCOHOL O-ACETYLTRANSFERASE 1-RELATED"/>
    <property type="match status" value="1"/>
</dbReference>